<dbReference type="SMART" id="SM00065">
    <property type="entry name" value="GAF"/>
    <property type="match status" value="1"/>
</dbReference>
<dbReference type="InterPro" id="IPR004358">
    <property type="entry name" value="Sig_transdc_His_kin-like_C"/>
</dbReference>
<dbReference type="InterPro" id="IPR036890">
    <property type="entry name" value="HATPase_C_sf"/>
</dbReference>
<dbReference type="SUPFAM" id="SSF55781">
    <property type="entry name" value="GAF domain-like"/>
    <property type="match status" value="1"/>
</dbReference>
<feature type="transmembrane region" description="Helical" evidence="7">
    <location>
        <begin position="1114"/>
        <end position="1138"/>
    </location>
</feature>
<evidence type="ECO:0000313" key="10">
    <source>
        <dbReference type="EMBL" id="MBH8562908.1"/>
    </source>
</evidence>
<feature type="transmembrane region" description="Helical" evidence="7">
    <location>
        <begin position="1158"/>
        <end position="1181"/>
    </location>
</feature>
<dbReference type="Pfam" id="PF00069">
    <property type="entry name" value="Pkinase"/>
    <property type="match status" value="1"/>
</dbReference>
<evidence type="ECO:0000256" key="1">
    <source>
        <dbReference type="ARBA" id="ARBA00000085"/>
    </source>
</evidence>
<evidence type="ECO:0000256" key="3">
    <source>
        <dbReference type="ARBA" id="ARBA00022553"/>
    </source>
</evidence>
<dbReference type="SUPFAM" id="SSF52540">
    <property type="entry name" value="P-loop containing nucleoside triphosphate hydrolases"/>
    <property type="match status" value="1"/>
</dbReference>
<reference evidence="10 11" key="1">
    <citation type="journal article" date="2021" name="Int. J. Syst. Evol. Microbiol.">
        <title>Amazonocrinis nigriterrae gen. nov., sp. nov., Atlanticothrix silvestris gen. nov., sp. nov. and Dendronalium phyllosphericum gen. nov., sp. nov., nostocacean cyanobacteria from Brazilian environments.</title>
        <authorList>
            <person name="Alvarenga D.O."/>
            <person name="Andreote A.P.D."/>
            <person name="Branco L.H.Z."/>
            <person name="Delbaje E."/>
            <person name="Cruz R.B."/>
            <person name="Varani A.M."/>
            <person name="Fiore M.F."/>
        </authorList>
    </citation>
    <scope>NUCLEOTIDE SEQUENCE [LARGE SCALE GENOMIC DNA]</scope>
    <source>
        <strain evidence="10 11">CENA67</strain>
    </source>
</reference>
<dbReference type="PROSITE" id="PS00108">
    <property type="entry name" value="PROTEIN_KINASE_ST"/>
    <property type="match status" value="1"/>
</dbReference>
<dbReference type="InterPro" id="IPR029016">
    <property type="entry name" value="GAF-like_dom_sf"/>
</dbReference>
<dbReference type="InterPro" id="IPR008271">
    <property type="entry name" value="Ser/Thr_kinase_AS"/>
</dbReference>
<dbReference type="Gene3D" id="1.10.287.130">
    <property type="match status" value="1"/>
</dbReference>
<keyword evidence="7" id="KW-1133">Transmembrane helix</keyword>
<keyword evidence="6" id="KW-0175">Coiled coil</keyword>
<dbReference type="InterPro" id="IPR003018">
    <property type="entry name" value="GAF"/>
</dbReference>
<accession>A0A8J7HSF1</accession>
<dbReference type="InterPro" id="IPR011009">
    <property type="entry name" value="Kinase-like_dom_sf"/>
</dbReference>
<dbReference type="SMART" id="SM00387">
    <property type="entry name" value="HATPase_c"/>
    <property type="match status" value="1"/>
</dbReference>
<keyword evidence="7" id="KW-0472">Membrane</keyword>
<gene>
    <name evidence="10" type="ORF">I8748_12070</name>
</gene>
<dbReference type="InterPro" id="IPR003661">
    <property type="entry name" value="HisK_dim/P_dom"/>
</dbReference>
<sequence length="1842" mass="207539">MTTLLEYKVIETVYEDLRTVIYRAFREKDGKAVILKTLRAECPTLEEITQLRHEYEISKQLKIAGIVQPYGLENYRNSLVLVLEDFGGQSIKQFIDHNSVDIVCFLQIAIQLANTLFLLHENHIIHKDIKSQNLIIHPETLQVKITDFSIASRLSKENPSFSNPKFIQGTLAYMSPEQTGRMNRSIDYRTDFYSLGVTFYEILTGKLPFVTTDPMELVHCHIAKQPLPPSERNPKIPQAISNIILKLLAKTAEDRYQSAVGLEADLKTCLIQLETTGNIENFILGQQDRSGQLQIPQKLYGREAEVATLIEAFVRVATVSEKPADSGSTEMMLVAGYSGIGKSALVNEVHKPIVKARGYFIAGKFDQFKRNIPYSCVVNAFQDLIRQLLTESQESIAVWKQKLLEALGANGQAIVEVIPEVELIIGQQPDLPQLGPTESQNRFNRVFQKFIQVFAQPQHPLVLFLDDLQWSDSASLKLIQLMMTDPDSKHLLLIGAYRDNEVSATHPLIVTLEEIKKTGATVNAIALQALEFDHVCQIVADTLKQSDESQPLAELLFHKTQGNPFFLTQLLQTLHEEKLLTFDFKTDSWQWDIGKIQTIGITDYNVVELVARNIQKLPYETQQVLKLAACIGNSFNLDILAIVREKSQTKTATELWIALQSGLILPLSNAYKIPLATVDDSLTIDSFEQLNTDREAPIISYKFLHDRVQQAAYSLIPEEQKKETHLKVGQQLLKNTPTAKIEDNIFDIVNQLNIGVELISDRTQKDELAHLNLIAGRKAKAATAYEPAVRYLRVGLGLLTPESWQTHYDLTLNLHVEAAEAEYLNTNFQGSAILSEVTLQHATNLLDKVKVYELQIQFYFAQSQMSAAMDTGLSALSMLGVSWETTPSDMQLVANLPTLADLEDIPVMTDPYKLATLRLLISVTAASTFAKPDMFPLIILTQINLCIENGYSGLAAFACALYGMLLSAIMGNTDAGYLSGQLALKLLDKFNARELKCKVYNLFNLFIRPWKEHVKTSLKPLIEGVHSGLETGDIEFSGYCIVNYCCHLFWSGEQLEKVEQQQTQYLELLLKMKQEYSIDNVSIARQVVFNLLGKAENNSQLIGESFDESKKLPAFLAANNPILLFLTYNAKAILMYLFKDCAQAVANAKLAAEYITPVVGWVMVFGNYTFFYSLAVLGLYAQAQTSEKQQYLALVEENQQKMQQWALRAPCNFEHKYELVAAEKARVLGDIVAAMELYDRAIAKAKEQGYLQDEAIANELAAEFYFSLGREKVAQTYLIEAYYTYIRWGATAKVKDLETNYPMVFSQIHKRETPERELTQTTTLTSGIASSALDFTTIMKASQALTSEIVLSRLLEKLLRIVMENAGAQTSYLLLEKQGKLLIEAQGSVEQDEFTLCSSIPLENTAYYLPLSLINYVARTKENIVLNYAAQEGIFIKDPYIAKTKPKSVLCIPLINQGQLIGILYLENNLTTDAFTSQRLEVLGLLSSQMAISLKNALLYAKLEAANKKLQEAKASLEDYSRNLENKVQERTLELYDKNQHLQQALQQLQQTQTQLIQTEKMSSLGQLVAGVAHEINNPVNFINGNLVHTTNYLQDLLQLVEDYEQNYPHPAAGILARQEAIDLEFLKEDLPKTLESMKMGANRIRQIVLSLRNFSRLDEAEMKQVDIHEGIDSTLLILQHRFKEKAGRPRIEVYKDYIQLPKLECYPGQLNQVFINILTNAIDAIDQEYENSHVSCKLDQKNGKVVQAIADLPTIHIRTEQLDFDRVVIQITDNGPGMTEEVRRRIFDPFFTTKPVGSGTGLGLSICYQTIVEKHRGQLKCKSALGQGTQFTIEIPIKQHQ</sequence>
<dbReference type="Pfam" id="PF13191">
    <property type="entry name" value="AAA_16"/>
    <property type="match status" value="1"/>
</dbReference>
<proteinExistence type="predicted"/>
<evidence type="ECO:0000259" key="8">
    <source>
        <dbReference type="PROSITE" id="PS50011"/>
    </source>
</evidence>
<dbReference type="Pfam" id="PF02518">
    <property type="entry name" value="HATPase_c"/>
    <property type="match status" value="1"/>
</dbReference>
<organism evidence="10 11">
    <name type="scientific">Amazonocrinis nigriterrae CENA67</name>
    <dbReference type="NCBI Taxonomy" id="2794033"/>
    <lineage>
        <taxon>Bacteria</taxon>
        <taxon>Bacillati</taxon>
        <taxon>Cyanobacteriota</taxon>
        <taxon>Cyanophyceae</taxon>
        <taxon>Nostocales</taxon>
        <taxon>Nostocaceae</taxon>
        <taxon>Amazonocrinis</taxon>
        <taxon>Amazonocrinis nigriterrae</taxon>
    </lineage>
</organism>
<dbReference type="CDD" id="cd14014">
    <property type="entry name" value="STKc_PknB_like"/>
    <property type="match status" value="1"/>
</dbReference>
<name>A0A8J7HSF1_9NOST</name>
<dbReference type="RefSeq" id="WP_198124808.1">
    <property type="nucleotide sequence ID" value="NZ_JAECZC010000017.1"/>
</dbReference>
<keyword evidence="3" id="KW-0597">Phosphoprotein</keyword>
<keyword evidence="7" id="KW-0812">Transmembrane</keyword>
<dbReference type="InterPro" id="IPR036097">
    <property type="entry name" value="HisK_dim/P_sf"/>
</dbReference>
<feature type="domain" description="Histidine kinase" evidence="9">
    <location>
        <begin position="1571"/>
        <end position="1840"/>
    </location>
</feature>
<comment type="catalytic activity">
    <reaction evidence="1">
        <text>ATP + protein L-histidine = ADP + protein N-phospho-L-histidine.</text>
        <dbReference type="EC" id="2.7.13.3"/>
    </reaction>
</comment>
<feature type="domain" description="Protein kinase" evidence="8">
    <location>
        <begin position="7"/>
        <end position="270"/>
    </location>
</feature>
<feature type="coiled-coil region" evidence="6">
    <location>
        <begin position="1496"/>
        <end position="1562"/>
    </location>
</feature>
<dbReference type="SUPFAM" id="SSF56112">
    <property type="entry name" value="Protein kinase-like (PK-like)"/>
    <property type="match status" value="1"/>
</dbReference>
<dbReference type="PROSITE" id="PS50011">
    <property type="entry name" value="PROTEIN_KINASE_DOM"/>
    <property type="match status" value="1"/>
</dbReference>
<evidence type="ECO:0000256" key="6">
    <source>
        <dbReference type="SAM" id="Coils"/>
    </source>
</evidence>
<dbReference type="InterPro" id="IPR005467">
    <property type="entry name" value="His_kinase_dom"/>
</dbReference>
<dbReference type="InterPro" id="IPR041664">
    <property type="entry name" value="AAA_16"/>
</dbReference>
<evidence type="ECO:0000259" key="9">
    <source>
        <dbReference type="PROSITE" id="PS50109"/>
    </source>
</evidence>
<dbReference type="PANTHER" id="PTHR43642">
    <property type="entry name" value="HYBRID SIGNAL TRANSDUCTION HISTIDINE KINASE G"/>
    <property type="match status" value="1"/>
</dbReference>
<evidence type="ECO:0000256" key="4">
    <source>
        <dbReference type="ARBA" id="ARBA00022777"/>
    </source>
</evidence>
<dbReference type="Gene3D" id="1.10.510.10">
    <property type="entry name" value="Transferase(Phosphotransferase) domain 1"/>
    <property type="match status" value="1"/>
</dbReference>
<dbReference type="EC" id="2.7.13.3" evidence="2"/>
<dbReference type="SUPFAM" id="SSF55874">
    <property type="entry name" value="ATPase domain of HSP90 chaperone/DNA topoisomerase II/histidine kinase"/>
    <property type="match status" value="1"/>
</dbReference>
<dbReference type="PRINTS" id="PR00344">
    <property type="entry name" value="BCTRLSENSOR"/>
</dbReference>
<evidence type="ECO:0000313" key="11">
    <source>
        <dbReference type="Proteomes" id="UP000632766"/>
    </source>
</evidence>
<dbReference type="InterPro" id="IPR003594">
    <property type="entry name" value="HATPase_dom"/>
</dbReference>
<dbReference type="InterPro" id="IPR053159">
    <property type="entry name" value="Hybrid_Histidine_Kinase"/>
</dbReference>
<dbReference type="Gene3D" id="3.30.565.10">
    <property type="entry name" value="Histidine kinase-like ATPase, C-terminal domain"/>
    <property type="match status" value="1"/>
</dbReference>
<comment type="caution">
    <text evidence="10">The sequence shown here is derived from an EMBL/GenBank/DDBJ whole genome shotgun (WGS) entry which is preliminary data.</text>
</comment>
<dbReference type="GO" id="GO:0000155">
    <property type="term" value="F:phosphorelay sensor kinase activity"/>
    <property type="evidence" value="ECO:0007669"/>
    <property type="project" value="InterPro"/>
</dbReference>
<evidence type="ECO:0000256" key="2">
    <source>
        <dbReference type="ARBA" id="ARBA00012438"/>
    </source>
</evidence>
<dbReference type="Pfam" id="PF01590">
    <property type="entry name" value="GAF"/>
    <property type="match status" value="1"/>
</dbReference>
<dbReference type="PANTHER" id="PTHR43642:SF1">
    <property type="entry name" value="HYBRID SIGNAL TRANSDUCTION HISTIDINE KINASE G"/>
    <property type="match status" value="1"/>
</dbReference>
<dbReference type="InterPro" id="IPR000719">
    <property type="entry name" value="Prot_kinase_dom"/>
</dbReference>
<dbReference type="EMBL" id="JAECZC010000017">
    <property type="protein sequence ID" value="MBH8562908.1"/>
    <property type="molecule type" value="Genomic_DNA"/>
</dbReference>
<keyword evidence="4" id="KW-0808">Transferase</keyword>
<dbReference type="CDD" id="cd00082">
    <property type="entry name" value="HisKA"/>
    <property type="match status" value="1"/>
</dbReference>
<dbReference type="Gene3D" id="3.30.450.40">
    <property type="match status" value="1"/>
</dbReference>
<evidence type="ECO:0000256" key="5">
    <source>
        <dbReference type="ARBA" id="ARBA00023012"/>
    </source>
</evidence>
<evidence type="ECO:0000256" key="7">
    <source>
        <dbReference type="SAM" id="Phobius"/>
    </source>
</evidence>
<dbReference type="InterPro" id="IPR027417">
    <property type="entry name" value="P-loop_NTPase"/>
</dbReference>
<keyword evidence="11" id="KW-1185">Reference proteome</keyword>
<dbReference type="SMART" id="SM00220">
    <property type="entry name" value="S_TKc"/>
    <property type="match status" value="1"/>
</dbReference>
<protein>
    <recommendedName>
        <fullName evidence="2">histidine kinase</fullName>
        <ecNumber evidence="2">2.7.13.3</ecNumber>
    </recommendedName>
</protein>
<dbReference type="Gene3D" id="3.40.50.300">
    <property type="entry name" value="P-loop containing nucleotide triphosphate hydrolases"/>
    <property type="match status" value="1"/>
</dbReference>
<dbReference type="PROSITE" id="PS50109">
    <property type="entry name" value="HIS_KIN"/>
    <property type="match status" value="1"/>
</dbReference>
<dbReference type="SUPFAM" id="SSF47384">
    <property type="entry name" value="Homodimeric domain of signal transducing histidine kinase"/>
    <property type="match status" value="1"/>
</dbReference>
<keyword evidence="4" id="KW-0418">Kinase</keyword>
<keyword evidence="5" id="KW-0902">Two-component regulatory system</keyword>
<dbReference type="GO" id="GO:0005524">
    <property type="term" value="F:ATP binding"/>
    <property type="evidence" value="ECO:0007669"/>
    <property type="project" value="InterPro"/>
</dbReference>
<dbReference type="Proteomes" id="UP000632766">
    <property type="component" value="Unassembled WGS sequence"/>
</dbReference>